<reference evidence="1" key="1">
    <citation type="journal article" date="2014" name="Front. Microbiol.">
        <title>High frequency of phylogenetically diverse reductive dehalogenase-homologous genes in deep subseafloor sedimentary metagenomes.</title>
        <authorList>
            <person name="Kawai M."/>
            <person name="Futagami T."/>
            <person name="Toyoda A."/>
            <person name="Takaki Y."/>
            <person name="Nishi S."/>
            <person name="Hori S."/>
            <person name="Arai W."/>
            <person name="Tsubouchi T."/>
            <person name="Morono Y."/>
            <person name="Uchiyama I."/>
            <person name="Ito T."/>
            <person name="Fujiyama A."/>
            <person name="Inagaki F."/>
            <person name="Takami H."/>
        </authorList>
    </citation>
    <scope>NUCLEOTIDE SEQUENCE</scope>
    <source>
        <strain evidence="1">Expedition CK06-06</strain>
    </source>
</reference>
<organism evidence="1">
    <name type="scientific">marine sediment metagenome</name>
    <dbReference type="NCBI Taxonomy" id="412755"/>
    <lineage>
        <taxon>unclassified sequences</taxon>
        <taxon>metagenomes</taxon>
        <taxon>ecological metagenomes</taxon>
    </lineage>
</organism>
<name>X0YZQ2_9ZZZZ</name>
<dbReference type="AlphaFoldDB" id="X0YZQ2"/>
<evidence type="ECO:0000313" key="1">
    <source>
        <dbReference type="EMBL" id="GAG62085.1"/>
    </source>
</evidence>
<comment type="caution">
    <text evidence="1">The sequence shown here is derived from an EMBL/GenBank/DDBJ whole genome shotgun (WGS) entry which is preliminary data.</text>
</comment>
<dbReference type="EMBL" id="BART01003825">
    <property type="protein sequence ID" value="GAG62085.1"/>
    <property type="molecule type" value="Genomic_DNA"/>
</dbReference>
<gene>
    <name evidence="1" type="ORF">S01H4_10152</name>
</gene>
<protein>
    <submittedName>
        <fullName evidence="1">Uncharacterized protein</fullName>
    </submittedName>
</protein>
<proteinExistence type="predicted"/>
<sequence length="76" mass="8589">MQKPKNTAKNNETNINGKMMESLADFKKVAGKPDFKKGIRIIKGKAEYNIAPDSLIDSNIDDIRMDVALYLFGKER</sequence>
<accession>X0YZQ2</accession>